<dbReference type="GO" id="GO:0008270">
    <property type="term" value="F:zinc ion binding"/>
    <property type="evidence" value="ECO:0007669"/>
    <property type="project" value="InterPro"/>
</dbReference>
<accession>A0A3A2ZNB9</accession>
<dbReference type="PANTHER" id="PTHR31001">
    <property type="entry name" value="UNCHARACTERIZED TRANSCRIPTIONAL REGULATORY PROTEIN"/>
    <property type="match status" value="1"/>
</dbReference>
<comment type="caution">
    <text evidence="9">The sequence shown here is derived from an EMBL/GenBank/DDBJ whole genome shotgun (WGS) entry which is preliminary data.</text>
</comment>
<keyword evidence="3" id="KW-0805">Transcription regulation</keyword>
<evidence type="ECO:0000256" key="3">
    <source>
        <dbReference type="ARBA" id="ARBA00023015"/>
    </source>
</evidence>
<evidence type="ECO:0000313" key="9">
    <source>
        <dbReference type="EMBL" id="RJE24526.1"/>
    </source>
</evidence>
<evidence type="ECO:0000256" key="1">
    <source>
        <dbReference type="ARBA" id="ARBA00004123"/>
    </source>
</evidence>
<protein>
    <recommendedName>
        <fullName evidence="8">Zn(2)-C6 fungal-type domain-containing protein</fullName>
    </recommendedName>
</protein>
<evidence type="ECO:0000256" key="2">
    <source>
        <dbReference type="ARBA" id="ARBA00022723"/>
    </source>
</evidence>
<evidence type="ECO:0000256" key="5">
    <source>
        <dbReference type="ARBA" id="ARBA00023163"/>
    </source>
</evidence>
<dbReference type="SUPFAM" id="SSF57701">
    <property type="entry name" value="Zn2/Cys6 DNA-binding domain"/>
    <property type="match status" value="1"/>
</dbReference>
<evidence type="ECO:0000256" key="7">
    <source>
        <dbReference type="SAM" id="MobiDB-lite"/>
    </source>
</evidence>
<feature type="region of interest" description="Disordered" evidence="7">
    <location>
        <begin position="92"/>
        <end position="111"/>
    </location>
</feature>
<evidence type="ECO:0000259" key="8">
    <source>
        <dbReference type="PROSITE" id="PS50048"/>
    </source>
</evidence>
<dbReference type="SMART" id="SM00066">
    <property type="entry name" value="GAL4"/>
    <property type="match status" value="1"/>
</dbReference>
<dbReference type="CDD" id="cd12148">
    <property type="entry name" value="fungal_TF_MHR"/>
    <property type="match status" value="1"/>
</dbReference>
<feature type="region of interest" description="Disordered" evidence="7">
    <location>
        <begin position="603"/>
        <end position="624"/>
    </location>
</feature>
<feature type="domain" description="Zn(2)-C6 fungal-type" evidence="8">
    <location>
        <begin position="18"/>
        <end position="47"/>
    </location>
</feature>
<dbReference type="GO" id="GO:0000981">
    <property type="term" value="F:DNA-binding transcription factor activity, RNA polymerase II-specific"/>
    <property type="evidence" value="ECO:0007669"/>
    <property type="project" value="InterPro"/>
</dbReference>
<organism evidence="9 10">
    <name type="scientific">Aspergillus sclerotialis</name>
    <dbReference type="NCBI Taxonomy" id="2070753"/>
    <lineage>
        <taxon>Eukaryota</taxon>
        <taxon>Fungi</taxon>
        <taxon>Dikarya</taxon>
        <taxon>Ascomycota</taxon>
        <taxon>Pezizomycotina</taxon>
        <taxon>Eurotiomycetes</taxon>
        <taxon>Eurotiomycetidae</taxon>
        <taxon>Eurotiales</taxon>
        <taxon>Aspergillaceae</taxon>
        <taxon>Aspergillus</taxon>
        <taxon>Aspergillus subgen. Polypaecilum</taxon>
    </lineage>
</organism>
<keyword evidence="10" id="KW-1185">Reference proteome</keyword>
<dbReference type="InterPro" id="IPR036864">
    <property type="entry name" value="Zn2-C6_fun-type_DNA-bd_sf"/>
</dbReference>
<dbReference type="PROSITE" id="PS50048">
    <property type="entry name" value="ZN2_CY6_FUNGAL_2"/>
    <property type="match status" value="1"/>
</dbReference>
<dbReference type="Pfam" id="PF04082">
    <property type="entry name" value="Fungal_trans"/>
    <property type="match status" value="1"/>
</dbReference>
<proteinExistence type="predicted"/>
<evidence type="ECO:0000256" key="6">
    <source>
        <dbReference type="ARBA" id="ARBA00023242"/>
    </source>
</evidence>
<gene>
    <name evidence="9" type="ORF">PHISCL_03113</name>
</gene>
<dbReference type="GO" id="GO:0005634">
    <property type="term" value="C:nucleus"/>
    <property type="evidence" value="ECO:0007669"/>
    <property type="project" value="UniProtKB-SubCell"/>
</dbReference>
<keyword evidence="4" id="KW-0238">DNA-binding</keyword>
<dbReference type="STRING" id="2070753.A0A3A2ZNB9"/>
<dbReference type="InterPro" id="IPR050613">
    <property type="entry name" value="Sec_Metabolite_Reg"/>
</dbReference>
<dbReference type="AlphaFoldDB" id="A0A3A2ZNB9"/>
<dbReference type="EMBL" id="MVGC01000077">
    <property type="protein sequence ID" value="RJE24526.1"/>
    <property type="molecule type" value="Genomic_DNA"/>
</dbReference>
<reference evidence="10" key="1">
    <citation type="submission" date="2017-02" db="EMBL/GenBank/DDBJ databases">
        <authorList>
            <person name="Tafer H."/>
            <person name="Lopandic K."/>
        </authorList>
    </citation>
    <scope>NUCLEOTIDE SEQUENCE [LARGE SCALE GENOMIC DNA]</scope>
    <source>
        <strain evidence="10">CBS 366.77</strain>
    </source>
</reference>
<sequence>MDQSQPQNRVRRRQDPVSCQLCRTKKLKCDRQCPCSNCSARGVVCQRATRQADKPNREGKQTLPADNPGILSRLEKLENAVFGSSDRPLQAISSSQLPCSPEIIPDDGTNTVNEEHRTASKWLEGVATREDSIFPVRSGGIPLTVQPITQLLADPGDIQDGPVFLETIKLPTKSEASSLLRCYLDKVHSLHPVVHPDSVQNIMDKVYRHPHIYNNCSHIALLLSIFASVSHFWGPQSNGSLVFGSVEDASFMASVWSKAALDLLVYSRRTTPGSIEDVQAAIIVSFFVYNVRGFSTIFRSLHSAMITMARDLSLHKIDSPRRGKPECYSDINFKEDETRRRIWWHIASLDWLLAFSPGPQQGTYLVHPSHMRVNYPQEPESRDGVPSSISFFLQVIQLSEICRTVVDTIPCIFEDTELSNYEQIITLDTRFEDFINSLPPFFSLEWKDDDNTDPQIATQRYLIHLGTHTRRSKLHQPFLVRGFTEPKYAYSRMACLRSARTILEVCRIFQEKQGNVAYIPARLGAVVHHVFTAAVVLVMDLCFNKVNGDEEQRQEEVMRACRMLDELKRDSPMAAKFLGPLMEILQKYKVRLLEQDPLSSTSLPAQHGSFRPATAANPHTYNTIDQPATLDTRTAATSDDWDFDQMMQNYIDLGQNANVPVWDDLFAEVDSYNTLGSGSNDFFFG</sequence>
<dbReference type="OrthoDB" id="3014581at2759"/>
<dbReference type="Pfam" id="PF00172">
    <property type="entry name" value="Zn_clus"/>
    <property type="match status" value="1"/>
</dbReference>
<feature type="region of interest" description="Disordered" evidence="7">
    <location>
        <begin position="49"/>
        <end position="70"/>
    </location>
</feature>
<dbReference type="InterPro" id="IPR001138">
    <property type="entry name" value="Zn2Cys6_DnaBD"/>
</dbReference>
<dbReference type="GO" id="GO:0003677">
    <property type="term" value="F:DNA binding"/>
    <property type="evidence" value="ECO:0007669"/>
    <property type="project" value="UniProtKB-KW"/>
</dbReference>
<comment type="subcellular location">
    <subcellularLocation>
        <location evidence="1">Nucleus</location>
    </subcellularLocation>
</comment>
<dbReference type="PANTHER" id="PTHR31001:SF90">
    <property type="entry name" value="CENTROMERE DNA-BINDING PROTEIN COMPLEX CBF3 SUBUNIT B"/>
    <property type="match status" value="1"/>
</dbReference>
<evidence type="ECO:0000313" key="10">
    <source>
        <dbReference type="Proteomes" id="UP000266188"/>
    </source>
</evidence>
<dbReference type="Gene3D" id="4.10.240.10">
    <property type="entry name" value="Zn(2)-C6 fungal-type DNA-binding domain"/>
    <property type="match status" value="1"/>
</dbReference>
<evidence type="ECO:0000256" key="4">
    <source>
        <dbReference type="ARBA" id="ARBA00023125"/>
    </source>
</evidence>
<feature type="compositionally biased region" description="Basic and acidic residues" evidence="7">
    <location>
        <begin position="50"/>
        <end position="60"/>
    </location>
</feature>
<keyword evidence="5" id="KW-0804">Transcription</keyword>
<keyword evidence="6" id="KW-0539">Nucleus</keyword>
<dbReference type="GO" id="GO:0006351">
    <property type="term" value="P:DNA-templated transcription"/>
    <property type="evidence" value="ECO:0007669"/>
    <property type="project" value="InterPro"/>
</dbReference>
<dbReference type="PROSITE" id="PS00463">
    <property type="entry name" value="ZN2_CY6_FUNGAL_1"/>
    <property type="match status" value="1"/>
</dbReference>
<name>A0A3A2ZNB9_9EURO</name>
<dbReference type="InterPro" id="IPR007219">
    <property type="entry name" value="XnlR_reg_dom"/>
</dbReference>
<dbReference type="Proteomes" id="UP000266188">
    <property type="component" value="Unassembled WGS sequence"/>
</dbReference>
<keyword evidence="2" id="KW-0479">Metal-binding</keyword>